<evidence type="ECO:0000313" key="2">
    <source>
        <dbReference type="EMBL" id="RBP50989.1"/>
    </source>
</evidence>
<proteinExistence type="predicted"/>
<dbReference type="EMBL" id="QNRT01000002">
    <property type="protein sequence ID" value="RBP50989.1"/>
    <property type="molecule type" value="Genomic_DNA"/>
</dbReference>
<accession>A0A395JKC2</accession>
<reference evidence="2 3" key="1">
    <citation type="submission" date="2018-06" db="EMBL/GenBank/DDBJ databases">
        <title>Genomic Encyclopedia of Type Strains, Phase IV (KMG-IV): sequencing the most valuable type-strain genomes for metagenomic binning, comparative biology and taxonomic classification.</title>
        <authorList>
            <person name="Goeker M."/>
        </authorList>
    </citation>
    <scope>NUCLEOTIDE SEQUENCE [LARGE SCALE GENOMIC DNA]</scope>
    <source>
        <strain evidence="2 3">DSM 24032</strain>
    </source>
</reference>
<protein>
    <submittedName>
        <fullName evidence="2">Sulfotransferase family protein</fullName>
    </submittedName>
</protein>
<dbReference type="AlphaFoldDB" id="A0A395JKC2"/>
<dbReference type="RefSeq" id="WP_113953794.1">
    <property type="nucleotide sequence ID" value="NZ_QNRT01000002.1"/>
</dbReference>
<dbReference type="Proteomes" id="UP000253083">
    <property type="component" value="Unassembled WGS sequence"/>
</dbReference>
<dbReference type="Gene3D" id="3.40.50.300">
    <property type="entry name" value="P-loop containing nucleotide triphosphate hydrolases"/>
    <property type="match status" value="1"/>
</dbReference>
<sequence length="283" mass="31437">MLDAIKKIVVVVGCQRSGTTLTGQIVGSHPKAFLLDETDGVYEWFKEVSGDGEVNVDTLYSVLLRAHDKYVQKRGIVGHLRENADCGSATTEITHLVLKVPNLTYEFERLSTLDIPVAAIYLVRDPRSVVRSMTRLSQIPMVENQIKLISAKPDLVSRFAVAYSKICSSNTSEHVKRALVWLIKSSLVGDFLNAGIPTMVLKYEDLVLRREEMAQLLAEHCSLNFSQSMLQHHSILTGKGPGGTERSRPIDSNSLDAWVDLDPLVLSDIKCTAKELMSEYGYT</sequence>
<dbReference type="InterPro" id="IPR027417">
    <property type="entry name" value="P-loop_NTPase"/>
</dbReference>
<dbReference type="GO" id="GO:0008476">
    <property type="term" value="F:protein-tyrosine sulfotransferase activity"/>
    <property type="evidence" value="ECO:0007669"/>
    <property type="project" value="InterPro"/>
</dbReference>
<dbReference type="InterPro" id="IPR026634">
    <property type="entry name" value="TPST-like"/>
</dbReference>
<keyword evidence="1 2" id="KW-0808">Transferase</keyword>
<evidence type="ECO:0000256" key="1">
    <source>
        <dbReference type="ARBA" id="ARBA00022679"/>
    </source>
</evidence>
<dbReference type="PANTHER" id="PTHR12788">
    <property type="entry name" value="PROTEIN-TYROSINE SULFOTRANSFERASE 2"/>
    <property type="match status" value="1"/>
</dbReference>
<dbReference type="SUPFAM" id="SSF52540">
    <property type="entry name" value="P-loop containing nucleoside triphosphate hydrolases"/>
    <property type="match status" value="1"/>
</dbReference>
<name>A0A395JKC2_9GAMM</name>
<dbReference type="Pfam" id="PF13469">
    <property type="entry name" value="Sulfotransfer_3"/>
    <property type="match status" value="1"/>
</dbReference>
<comment type="caution">
    <text evidence="2">The sequence shown here is derived from an EMBL/GenBank/DDBJ whole genome shotgun (WGS) entry which is preliminary data.</text>
</comment>
<gene>
    <name evidence="2" type="ORF">DFR28_102406</name>
</gene>
<dbReference type="InParanoid" id="A0A395JKC2"/>
<organism evidence="2 3">
    <name type="scientific">Arenicella xantha</name>
    <dbReference type="NCBI Taxonomy" id="644221"/>
    <lineage>
        <taxon>Bacteria</taxon>
        <taxon>Pseudomonadati</taxon>
        <taxon>Pseudomonadota</taxon>
        <taxon>Gammaproteobacteria</taxon>
        <taxon>Arenicellales</taxon>
        <taxon>Arenicellaceae</taxon>
        <taxon>Arenicella</taxon>
    </lineage>
</organism>
<keyword evidence="3" id="KW-1185">Reference proteome</keyword>
<evidence type="ECO:0000313" key="3">
    <source>
        <dbReference type="Proteomes" id="UP000253083"/>
    </source>
</evidence>
<dbReference type="OrthoDB" id="9815894at2"/>
<dbReference type="PANTHER" id="PTHR12788:SF10">
    <property type="entry name" value="PROTEIN-TYROSINE SULFOTRANSFERASE"/>
    <property type="match status" value="1"/>
</dbReference>